<dbReference type="RefSeq" id="WP_343753937.1">
    <property type="nucleotide sequence ID" value="NZ_BAAACW010000039.1"/>
</dbReference>
<gene>
    <name evidence="8" type="ORF">GCM10008932_06370</name>
</gene>
<evidence type="ECO:0000256" key="4">
    <source>
        <dbReference type="ARBA" id="ARBA00022989"/>
    </source>
</evidence>
<dbReference type="PIRSF" id="PIRSF006483">
    <property type="entry name" value="Membrane_protein_YitT"/>
    <property type="match status" value="1"/>
</dbReference>
<dbReference type="PANTHER" id="PTHR33545">
    <property type="entry name" value="UPF0750 MEMBRANE PROTEIN YITT-RELATED"/>
    <property type="match status" value="1"/>
</dbReference>
<keyword evidence="9" id="KW-1185">Reference proteome</keyword>
<evidence type="ECO:0000313" key="8">
    <source>
        <dbReference type="EMBL" id="GAA0356120.1"/>
    </source>
</evidence>
<dbReference type="InterPro" id="IPR051461">
    <property type="entry name" value="UPF0750_membrane"/>
</dbReference>
<dbReference type="CDD" id="cd16380">
    <property type="entry name" value="YitT_C"/>
    <property type="match status" value="1"/>
</dbReference>
<comment type="subcellular location">
    <subcellularLocation>
        <location evidence="1">Cell membrane</location>
        <topology evidence="1">Multi-pass membrane protein</topology>
    </subcellularLocation>
</comment>
<evidence type="ECO:0000313" key="9">
    <source>
        <dbReference type="Proteomes" id="UP001501166"/>
    </source>
</evidence>
<feature type="transmembrane region" description="Helical" evidence="6">
    <location>
        <begin position="149"/>
        <end position="170"/>
    </location>
</feature>
<dbReference type="InterPro" id="IPR003740">
    <property type="entry name" value="YitT"/>
</dbReference>
<reference evidence="8 9" key="1">
    <citation type="journal article" date="2019" name="Int. J. Syst. Evol. Microbiol.">
        <title>The Global Catalogue of Microorganisms (GCM) 10K type strain sequencing project: providing services to taxonomists for standard genome sequencing and annotation.</title>
        <authorList>
            <consortium name="The Broad Institute Genomics Platform"/>
            <consortium name="The Broad Institute Genome Sequencing Center for Infectious Disease"/>
            <person name="Wu L."/>
            <person name="Ma J."/>
        </authorList>
    </citation>
    <scope>NUCLEOTIDE SEQUENCE [LARGE SCALE GENOMIC DNA]</scope>
    <source>
        <strain evidence="8 9">JCM 12662</strain>
    </source>
</reference>
<evidence type="ECO:0000259" key="7">
    <source>
        <dbReference type="Pfam" id="PF10035"/>
    </source>
</evidence>
<protein>
    <submittedName>
        <fullName evidence="8">YitT family protein</fullName>
    </submittedName>
</protein>
<keyword evidence="2" id="KW-1003">Cell membrane</keyword>
<keyword evidence="5 6" id="KW-0472">Membrane</keyword>
<feature type="transmembrane region" description="Helical" evidence="6">
    <location>
        <begin position="81"/>
        <end position="103"/>
    </location>
</feature>
<feature type="transmembrane region" description="Helical" evidence="6">
    <location>
        <begin position="46"/>
        <end position="69"/>
    </location>
</feature>
<evidence type="ECO:0000256" key="5">
    <source>
        <dbReference type="ARBA" id="ARBA00023136"/>
    </source>
</evidence>
<dbReference type="Gene3D" id="3.30.70.120">
    <property type="match status" value="1"/>
</dbReference>
<dbReference type="EMBL" id="BAAACW010000039">
    <property type="protein sequence ID" value="GAA0356120.1"/>
    <property type="molecule type" value="Genomic_DNA"/>
</dbReference>
<evidence type="ECO:0000256" key="1">
    <source>
        <dbReference type="ARBA" id="ARBA00004651"/>
    </source>
</evidence>
<evidence type="ECO:0000256" key="3">
    <source>
        <dbReference type="ARBA" id="ARBA00022692"/>
    </source>
</evidence>
<keyword evidence="4 6" id="KW-1133">Transmembrane helix</keyword>
<evidence type="ECO:0000256" key="6">
    <source>
        <dbReference type="SAM" id="Phobius"/>
    </source>
</evidence>
<dbReference type="InterPro" id="IPR015867">
    <property type="entry name" value="N-reg_PII/ATP_PRibTrfase_C"/>
</dbReference>
<dbReference type="InterPro" id="IPR019264">
    <property type="entry name" value="DUF2179"/>
</dbReference>
<evidence type="ECO:0000256" key="2">
    <source>
        <dbReference type="ARBA" id="ARBA00022475"/>
    </source>
</evidence>
<dbReference type="Pfam" id="PF02588">
    <property type="entry name" value="YitT_membrane"/>
    <property type="match status" value="1"/>
</dbReference>
<proteinExistence type="predicted"/>
<comment type="caution">
    <text evidence="8">The sequence shown here is derived from an EMBL/GenBank/DDBJ whole genome shotgun (WGS) entry which is preliminary data.</text>
</comment>
<name>A0ABN0X689_9LACT</name>
<dbReference type="Pfam" id="PF10035">
    <property type="entry name" value="DUF2179"/>
    <property type="match status" value="1"/>
</dbReference>
<organism evidence="8 9">
    <name type="scientific">Alkalibacterium iburiense</name>
    <dbReference type="NCBI Taxonomy" id="290589"/>
    <lineage>
        <taxon>Bacteria</taxon>
        <taxon>Bacillati</taxon>
        <taxon>Bacillota</taxon>
        <taxon>Bacilli</taxon>
        <taxon>Lactobacillales</taxon>
        <taxon>Carnobacteriaceae</taxon>
        <taxon>Alkalibacterium</taxon>
    </lineage>
</organism>
<dbReference type="Proteomes" id="UP001501166">
    <property type="component" value="Unassembled WGS sequence"/>
</dbReference>
<accession>A0ABN0X689</accession>
<feature type="domain" description="DUF2179" evidence="7">
    <location>
        <begin position="222"/>
        <end position="276"/>
    </location>
</feature>
<dbReference type="PANTHER" id="PTHR33545:SF4">
    <property type="entry name" value="UPF0750 MEMBRANE PROTEIN YXKD"/>
    <property type="match status" value="1"/>
</dbReference>
<sequence length="304" mass="33728">MKERLLTKDFFRNITLITLGSFLYALSVNAFTLPNDLSEGGLTGFSLILFYLTDIPPSYTIFTLNIIILGIGYKFLDKQTLYYTLIANAIISVLLLVVTPWTFVPENQILAPIGAGIFMGSGIGLIMLGRGTTAGSDIIAKLMHKYLGVSIPAGLLLIDVCIVVPSAFIIGAENAFLTLINLYISNKVIDFFLEGLNPKKSFFIVSEKYNEIASEIEKQIGRGITILNGKGYFTQEDKQILYIIISRREVLQIKRIVEAIDDNAFMTISHVQEVAGEGFTYLSPETQAERITDAEDAWIEEQNS</sequence>
<feature type="transmembrane region" description="Helical" evidence="6">
    <location>
        <begin position="109"/>
        <end position="128"/>
    </location>
</feature>
<keyword evidence="3 6" id="KW-0812">Transmembrane</keyword>